<evidence type="ECO:0000313" key="2">
    <source>
        <dbReference type="Proteomes" id="UP000308652"/>
    </source>
</evidence>
<gene>
    <name evidence="1" type="ORF">BDQ12DRAFT_164590</name>
</gene>
<dbReference type="Proteomes" id="UP000308652">
    <property type="component" value="Unassembled WGS sequence"/>
</dbReference>
<accession>A0A5C3MEJ1</accession>
<name>A0A5C3MEJ1_9AGAR</name>
<dbReference type="EMBL" id="ML213591">
    <property type="protein sequence ID" value="TFK43095.1"/>
    <property type="molecule type" value="Genomic_DNA"/>
</dbReference>
<sequence length="222" mass="24632">MNAQTKYGQDEGDTECPLACSLRGDELAQFAAFVGRSGTFHCSDGGLKQVTLDFAQAVVPLLKRHLRKGSLTIPQSSALKEPFKKPVAAFFDLICTIVQQLHLERNEKDLSADLRELPLLHLRVTPSADDGEQPQPDGIVMLDDTTDVGTAPPTNAFQSDSIEGFVDIDTCYSHMYKLAASFAGRIFVSQPERHFVFALFYNYKNLTLWLTVLVPQGCFIHH</sequence>
<proteinExistence type="predicted"/>
<evidence type="ECO:0000313" key="1">
    <source>
        <dbReference type="EMBL" id="TFK43095.1"/>
    </source>
</evidence>
<keyword evidence="2" id="KW-1185">Reference proteome</keyword>
<reference evidence="1 2" key="1">
    <citation type="journal article" date="2019" name="Nat. Ecol. Evol.">
        <title>Megaphylogeny resolves global patterns of mushroom evolution.</title>
        <authorList>
            <person name="Varga T."/>
            <person name="Krizsan K."/>
            <person name="Foldi C."/>
            <person name="Dima B."/>
            <person name="Sanchez-Garcia M."/>
            <person name="Sanchez-Ramirez S."/>
            <person name="Szollosi G.J."/>
            <person name="Szarkandi J.G."/>
            <person name="Papp V."/>
            <person name="Albert L."/>
            <person name="Andreopoulos W."/>
            <person name="Angelini C."/>
            <person name="Antonin V."/>
            <person name="Barry K.W."/>
            <person name="Bougher N.L."/>
            <person name="Buchanan P."/>
            <person name="Buyck B."/>
            <person name="Bense V."/>
            <person name="Catcheside P."/>
            <person name="Chovatia M."/>
            <person name="Cooper J."/>
            <person name="Damon W."/>
            <person name="Desjardin D."/>
            <person name="Finy P."/>
            <person name="Geml J."/>
            <person name="Haridas S."/>
            <person name="Hughes K."/>
            <person name="Justo A."/>
            <person name="Karasinski D."/>
            <person name="Kautmanova I."/>
            <person name="Kiss B."/>
            <person name="Kocsube S."/>
            <person name="Kotiranta H."/>
            <person name="LaButti K.M."/>
            <person name="Lechner B.E."/>
            <person name="Liimatainen K."/>
            <person name="Lipzen A."/>
            <person name="Lukacs Z."/>
            <person name="Mihaltcheva S."/>
            <person name="Morgado L.N."/>
            <person name="Niskanen T."/>
            <person name="Noordeloos M.E."/>
            <person name="Ohm R.A."/>
            <person name="Ortiz-Santana B."/>
            <person name="Ovrebo C."/>
            <person name="Racz N."/>
            <person name="Riley R."/>
            <person name="Savchenko A."/>
            <person name="Shiryaev A."/>
            <person name="Soop K."/>
            <person name="Spirin V."/>
            <person name="Szebenyi C."/>
            <person name="Tomsovsky M."/>
            <person name="Tulloss R.E."/>
            <person name="Uehling J."/>
            <person name="Grigoriev I.V."/>
            <person name="Vagvolgyi C."/>
            <person name="Papp T."/>
            <person name="Martin F.M."/>
            <person name="Miettinen O."/>
            <person name="Hibbett D.S."/>
            <person name="Nagy L.G."/>
        </authorList>
    </citation>
    <scope>NUCLEOTIDE SEQUENCE [LARGE SCALE GENOMIC DNA]</scope>
    <source>
        <strain evidence="1 2">CBS 166.37</strain>
    </source>
</reference>
<dbReference type="AlphaFoldDB" id="A0A5C3MEJ1"/>
<organism evidence="1 2">
    <name type="scientific">Crucibulum laeve</name>
    <dbReference type="NCBI Taxonomy" id="68775"/>
    <lineage>
        <taxon>Eukaryota</taxon>
        <taxon>Fungi</taxon>
        <taxon>Dikarya</taxon>
        <taxon>Basidiomycota</taxon>
        <taxon>Agaricomycotina</taxon>
        <taxon>Agaricomycetes</taxon>
        <taxon>Agaricomycetidae</taxon>
        <taxon>Agaricales</taxon>
        <taxon>Agaricineae</taxon>
        <taxon>Nidulariaceae</taxon>
        <taxon>Crucibulum</taxon>
    </lineage>
</organism>
<protein>
    <submittedName>
        <fullName evidence="1">Uncharacterized protein</fullName>
    </submittedName>
</protein>